<name>A0A6N6RDR8_9FLAO</name>
<keyword evidence="2" id="KW-1185">Reference proteome</keyword>
<accession>A0A6N6RDR8</accession>
<sequence length="189" mass="21582">MENSNLNAIFEELRRSEVSFVEDRDSVDSGVYQLFEADTRGVSFNGFDSLSEYFQYLLNLYSQFKAALSDVLDTGTKKAKNTLRYIKGLIGEIQILLNPRNEDLLLARVDVKSTSKITNRPRGVLADILRFIDAQREALRLVKSYVKSIKDTKWPYVSVMPPDGHFSGLSDSSFLNWKGKQSELENERL</sequence>
<protein>
    <submittedName>
        <fullName evidence="1">Uncharacterized protein</fullName>
    </submittedName>
</protein>
<dbReference type="RefSeq" id="WP_151668020.1">
    <property type="nucleotide sequence ID" value="NZ_WBVO01000010.1"/>
</dbReference>
<reference evidence="1 2" key="1">
    <citation type="submission" date="2019-09" db="EMBL/GenBank/DDBJ databases">
        <title>Genomes of family Cryomorphaceae.</title>
        <authorList>
            <person name="Bowman J.P."/>
        </authorList>
    </citation>
    <scope>NUCLEOTIDE SEQUENCE [LARGE SCALE GENOMIC DNA]</scope>
    <source>
        <strain evidence="1 2">LMG 25704</strain>
    </source>
</reference>
<organism evidence="1 2">
    <name type="scientific">Phaeocystidibacter luteus</name>
    <dbReference type="NCBI Taxonomy" id="911197"/>
    <lineage>
        <taxon>Bacteria</taxon>
        <taxon>Pseudomonadati</taxon>
        <taxon>Bacteroidota</taxon>
        <taxon>Flavobacteriia</taxon>
        <taxon>Flavobacteriales</taxon>
        <taxon>Phaeocystidibacteraceae</taxon>
        <taxon>Phaeocystidibacter</taxon>
    </lineage>
</organism>
<comment type="caution">
    <text evidence="1">The sequence shown here is derived from an EMBL/GenBank/DDBJ whole genome shotgun (WGS) entry which is preliminary data.</text>
</comment>
<evidence type="ECO:0000313" key="1">
    <source>
        <dbReference type="EMBL" id="KAB2807678.1"/>
    </source>
</evidence>
<dbReference type="AlphaFoldDB" id="A0A6N6RDR8"/>
<evidence type="ECO:0000313" key="2">
    <source>
        <dbReference type="Proteomes" id="UP000468650"/>
    </source>
</evidence>
<gene>
    <name evidence="1" type="ORF">F8C67_11600</name>
</gene>
<dbReference type="Proteomes" id="UP000468650">
    <property type="component" value="Unassembled WGS sequence"/>
</dbReference>
<dbReference type="OrthoDB" id="9825319at2"/>
<dbReference type="EMBL" id="WBVO01000010">
    <property type="protein sequence ID" value="KAB2807678.1"/>
    <property type="molecule type" value="Genomic_DNA"/>
</dbReference>
<proteinExistence type="predicted"/>